<dbReference type="InterPro" id="IPR036291">
    <property type="entry name" value="NAD(P)-bd_dom_sf"/>
</dbReference>
<comment type="similarity">
    <text evidence="1 4">Belongs to the UDP-glucose/GDP-mannose dehydrogenase family.</text>
</comment>
<dbReference type="InterPro" id="IPR028359">
    <property type="entry name" value="UDP_ManNAc/GlcNAc_DH"/>
</dbReference>
<dbReference type="SUPFAM" id="SSF52413">
    <property type="entry name" value="UDP-glucose/GDP-mannose dehydrogenase C-terminal domain"/>
    <property type="match status" value="1"/>
</dbReference>
<evidence type="ECO:0000259" key="5">
    <source>
        <dbReference type="SMART" id="SM00984"/>
    </source>
</evidence>
<accession>F7LL45</accession>
<keyword evidence="3" id="KW-0520">NAD</keyword>
<dbReference type="Pfam" id="PF00984">
    <property type="entry name" value="UDPG_MGDP_dh"/>
    <property type="match status" value="1"/>
</dbReference>
<evidence type="ECO:0000256" key="3">
    <source>
        <dbReference type="ARBA" id="ARBA00023027"/>
    </source>
</evidence>
<gene>
    <name evidence="6" type="ORF">BFGS077_001286</name>
    <name evidence="7" type="ORF">NXW39_07040</name>
</gene>
<dbReference type="Proteomes" id="UP001258434">
    <property type="component" value="Unassembled WGS sequence"/>
</dbReference>
<dbReference type="EMBL" id="JAVFHL010000001">
    <property type="protein sequence ID" value="MDT6976030.1"/>
    <property type="molecule type" value="Genomic_DNA"/>
</dbReference>
<dbReference type="InterPro" id="IPR014027">
    <property type="entry name" value="UDP-Glc/GDP-Man_DH_C"/>
</dbReference>
<dbReference type="InterPro" id="IPR014026">
    <property type="entry name" value="UDP-Glc/GDP-Man_DH_dimer"/>
</dbReference>
<reference evidence="8" key="2">
    <citation type="submission" date="2023-07" db="EMBL/GenBank/DDBJ databases">
        <title>A gut symbiont ubiquitin homologue binds and inactivates peptidyl-prolyl isomerase to mediate the interbacterial arms race in the human gut.</title>
        <authorList>
            <person name="Jiang K."/>
            <person name="Li W."/>
            <person name="Tong M."/>
            <person name="Xu J."/>
            <person name="Chen Z."/>
            <person name="Yang Y."/>
            <person name="Zang Y."/>
            <person name="Jiao X."/>
            <person name="Liu C."/>
            <person name="Lim B."/>
            <person name="Jiang X."/>
            <person name="Wang J."/>
            <person name="Wu D."/>
            <person name="Wang M."/>
            <person name="Liu S.-J."/>
            <person name="Shao F."/>
            <person name="Gao X."/>
        </authorList>
    </citation>
    <scope>NUCLEOTIDE SEQUENCE [LARGE SCALE GENOMIC DNA]</scope>
    <source>
        <strain evidence="8">GS077</strain>
    </source>
</reference>
<protein>
    <submittedName>
        <fullName evidence="6">Nucleotide sugar dehydrogenase</fullName>
    </submittedName>
</protein>
<keyword evidence="2" id="KW-0560">Oxidoreductase</keyword>
<dbReference type="EMBL" id="CP103070">
    <property type="protein sequence ID" value="UVO91320.1"/>
    <property type="molecule type" value="Genomic_DNA"/>
</dbReference>
<dbReference type="Pfam" id="PF03720">
    <property type="entry name" value="UDPG_MGDP_dh_C"/>
    <property type="match status" value="1"/>
</dbReference>
<dbReference type="GO" id="GO:0051287">
    <property type="term" value="F:NAD binding"/>
    <property type="evidence" value="ECO:0007669"/>
    <property type="project" value="InterPro"/>
</dbReference>
<evidence type="ECO:0000313" key="6">
    <source>
        <dbReference type="EMBL" id="MDT6976030.1"/>
    </source>
</evidence>
<dbReference type="SMART" id="SM00984">
    <property type="entry name" value="UDPG_MGDP_dh_C"/>
    <property type="match status" value="1"/>
</dbReference>
<dbReference type="InterPro" id="IPR017476">
    <property type="entry name" value="UDP-Glc/GDP-Man"/>
</dbReference>
<evidence type="ECO:0000313" key="7">
    <source>
        <dbReference type="EMBL" id="UVO91320.1"/>
    </source>
</evidence>
<reference evidence="6" key="4">
    <citation type="submission" date="2024-03" db="EMBL/GenBank/DDBJ databases">
        <title>A gut symbiont ubiquitin homologue binds and inactivates peptidyl-prolyl isomerase to mediate the interbacterial arms race in the human gut.</title>
        <authorList>
            <person name="Jiang K."/>
            <person name="Li W."/>
            <person name="Tong M."/>
            <person name="Xu J."/>
            <person name="Chen Z."/>
            <person name="Yang Y."/>
            <person name="Zang Y."/>
            <person name="Jiao X."/>
            <person name="Liu C."/>
            <person name="Lim B."/>
            <person name="Jiang X."/>
            <person name="Wang J."/>
            <person name="Wu D."/>
            <person name="Wang M."/>
            <person name="Liu S.-J."/>
            <person name="Shao F."/>
            <person name="Gao X."/>
        </authorList>
    </citation>
    <scope>NUCLEOTIDE SEQUENCE</scope>
    <source>
        <strain evidence="6">GS077</strain>
    </source>
</reference>
<dbReference type="AlphaFoldDB" id="F7LL45"/>
<dbReference type="PIRSF" id="PIRSF500136">
    <property type="entry name" value="UDP_ManNAc_DH"/>
    <property type="match status" value="1"/>
</dbReference>
<dbReference type="PANTHER" id="PTHR43491">
    <property type="entry name" value="UDP-N-ACETYL-D-MANNOSAMINE DEHYDROGENASE"/>
    <property type="match status" value="1"/>
</dbReference>
<dbReference type="InterPro" id="IPR001732">
    <property type="entry name" value="UDP-Glc/GDP-Man_DH_N"/>
</dbReference>
<dbReference type="GO" id="GO:0016628">
    <property type="term" value="F:oxidoreductase activity, acting on the CH-CH group of donors, NAD or NADP as acceptor"/>
    <property type="evidence" value="ECO:0007669"/>
    <property type="project" value="InterPro"/>
</dbReference>
<reference evidence="7" key="1">
    <citation type="submission" date="2022-08" db="EMBL/GenBank/DDBJ databases">
        <title>Genome Sequencing of Bacteroides fragilis Group Isolates with Nanopore Technology.</title>
        <authorList>
            <person name="Tisza M.J."/>
            <person name="Smith D."/>
            <person name="Dekker J.P."/>
        </authorList>
    </citation>
    <scope>NUCLEOTIDE SEQUENCE</scope>
    <source>
        <strain evidence="7">BFG-49</strain>
    </source>
</reference>
<dbReference type="SUPFAM" id="SSF48179">
    <property type="entry name" value="6-phosphogluconate dehydrogenase C-terminal domain-like"/>
    <property type="match status" value="1"/>
</dbReference>
<organism evidence="6 8">
    <name type="scientific">Bacteroides fragilis</name>
    <dbReference type="NCBI Taxonomy" id="817"/>
    <lineage>
        <taxon>Bacteria</taxon>
        <taxon>Pseudomonadati</taxon>
        <taxon>Bacteroidota</taxon>
        <taxon>Bacteroidia</taxon>
        <taxon>Bacteroidales</taxon>
        <taxon>Bacteroidaceae</taxon>
        <taxon>Bacteroides</taxon>
    </lineage>
</organism>
<proteinExistence type="inferred from homology"/>
<dbReference type="SUPFAM" id="SSF51735">
    <property type="entry name" value="NAD(P)-binding Rossmann-fold domains"/>
    <property type="match status" value="1"/>
</dbReference>
<name>F7LL45_BACFG</name>
<reference evidence="6 8" key="3">
    <citation type="submission" date="2023-08" db="EMBL/GenBank/DDBJ databases">
        <authorList>
            <person name="Du M."/>
            <person name="Liu C."/>
            <person name="Liu S.-J."/>
        </authorList>
    </citation>
    <scope>NUCLEOTIDE SEQUENCE [LARGE SCALE GENOMIC DNA]</scope>
    <source>
        <strain evidence="6 8">GS077</strain>
    </source>
</reference>
<dbReference type="RefSeq" id="WP_005813278.1">
    <property type="nucleotide sequence ID" value="NZ_CAXSVT010000001.1"/>
</dbReference>
<dbReference type="InterPro" id="IPR008927">
    <property type="entry name" value="6-PGluconate_DH-like_C_sf"/>
</dbReference>
<dbReference type="Pfam" id="PF03721">
    <property type="entry name" value="UDPG_MGDP_dh_N"/>
    <property type="match status" value="1"/>
</dbReference>
<dbReference type="PIRSF" id="PIRSF000124">
    <property type="entry name" value="UDPglc_GDPman_dh"/>
    <property type="match status" value="1"/>
</dbReference>
<feature type="domain" description="UDP-glucose/GDP-mannose dehydrogenase C-terminal" evidence="5">
    <location>
        <begin position="318"/>
        <end position="415"/>
    </location>
</feature>
<evidence type="ECO:0000256" key="4">
    <source>
        <dbReference type="PIRNR" id="PIRNR000124"/>
    </source>
</evidence>
<dbReference type="PANTHER" id="PTHR43491:SF2">
    <property type="entry name" value="UDP-N-ACETYL-D-MANNOSAMINE DEHYDROGENASE"/>
    <property type="match status" value="1"/>
</dbReference>
<evidence type="ECO:0000313" key="8">
    <source>
        <dbReference type="Proteomes" id="UP001258434"/>
    </source>
</evidence>
<dbReference type="InterPro" id="IPR036220">
    <property type="entry name" value="UDP-Glc/GDP-Man_DH_C_sf"/>
</dbReference>
<dbReference type="GO" id="GO:0000271">
    <property type="term" value="P:polysaccharide biosynthetic process"/>
    <property type="evidence" value="ECO:0007669"/>
    <property type="project" value="InterPro"/>
</dbReference>
<evidence type="ECO:0000256" key="2">
    <source>
        <dbReference type="ARBA" id="ARBA00023002"/>
    </source>
</evidence>
<evidence type="ECO:0000256" key="1">
    <source>
        <dbReference type="ARBA" id="ARBA00006601"/>
    </source>
</evidence>
<dbReference type="NCBIfam" id="TIGR03026">
    <property type="entry name" value="NDP-sugDHase"/>
    <property type="match status" value="1"/>
</dbReference>
<dbReference type="Gene3D" id="3.40.50.720">
    <property type="entry name" value="NAD(P)-binding Rossmann-like Domain"/>
    <property type="match status" value="2"/>
</dbReference>
<dbReference type="GO" id="GO:0016616">
    <property type="term" value="F:oxidoreductase activity, acting on the CH-OH group of donors, NAD or NADP as acceptor"/>
    <property type="evidence" value="ECO:0007669"/>
    <property type="project" value="InterPro"/>
</dbReference>
<sequence>MKKTKICVIGLGYVGLPLARLFSTQYKTIGFDMNQRRVDALMAGHDVTLEVSDELLQDAIKNHGFKCTADVDDIRDCNFYVVAVPTPVDENNTPDLTPLYGASTTVGKVISKGDVVVYESTVYPGVTEDECLPVVEKISGLKFNVDFFAGYSPERINPGDKLHTVEYIKKVTSGSTPEIGVYVNEVYASVISAGTHLAPTMKVAEAAKVIENSQRDINIAFVNELSKIFTRMGIDTNDVLEAASTKWNFLPFKPGLVGGHCIGVDPYYLAQCAQRYGYNPEIILAGRRMNDGMGGYVANELVKLMLKKGIQVLNSEILILGFTFKENCPDVRNTKVIDIYRSLKEYNVNITVYDPWANPAIAEHEYGIKVTNVLPAAKFDSMIAAVAHKEFEGLDVISLLNDNHVIYDVKCTLDRRIVDGRL</sequence>
<dbReference type="Proteomes" id="UP001058403">
    <property type="component" value="Chromosome"/>
</dbReference>